<gene>
    <name evidence="1" type="ORF">EVAR_53170_1</name>
</gene>
<sequence length="201" mass="22688">MKNEDWDKDHDGHSIISRHKRCGDPFYVHIVMPYSEADGSYTTHHWHESNIINIINQTSLDCISPLRRTRHGECLTPPPPSRFIFAVGCNDITKHCVLRVRLAQNLNGNLLIITVVEAQMHRRALRCLHTTSRRSHYFVILYFTHNKVYLTGIHLGGAEAAEGAMSKRSFVDSDLSSDSVNSSARPSGAGNSHGYRIILKL</sequence>
<organism evidence="1 2">
    <name type="scientific">Eumeta variegata</name>
    <name type="common">Bagworm moth</name>
    <name type="synonym">Eumeta japonica</name>
    <dbReference type="NCBI Taxonomy" id="151549"/>
    <lineage>
        <taxon>Eukaryota</taxon>
        <taxon>Metazoa</taxon>
        <taxon>Ecdysozoa</taxon>
        <taxon>Arthropoda</taxon>
        <taxon>Hexapoda</taxon>
        <taxon>Insecta</taxon>
        <taxon>Pterygota</taxon>
        <taxon>Neoptera</taxon>
        <taxon>Endopterygota</taxon>
        <taxon>Lepidoptera</taxon>
        <taxon>Glossata</taxon>
        <taxon>Ditrysia</taxon>
        <taxon>Tineoidea</taxon>
        <taxon>Psychidae</taxon>
        <taxon>Oiketicinae</taxon>
        <taxon>Eumeta</taxon>
    </lineage>
</organism>
<dbReference type="EMBL" id="BGZK01001443">
    <property type="protein sequence ID" value="GBP80030.1"/>
    <property type="molecule type" value="Genomic_DNA"/>
</dbReference>
<comment type="caution">
    <text evidence="1">The sequence shown here is derived from an EMBL/GenBank/DDBJ whole genome shotgun (WGS) entry which is preliminary data.</text>
</comment>
<reference evidence="1 2" key="1">
    <citation type="journal article" date="2019" name="Commun. Biol.">
        <title>The bagworm genome reveals a unique fibroin gene that provides high tensile strength.</title>
        <authorList>
            <person name="Kono N."/>
            <person name="Nakamura H."/>
            <person name="Ohtoshi R."/>
            <person name="Tomita M."/>
            <person name="Numata K."/>
            <person name="Arakawa K."/>
        </authorList>
    </citation>
    <scope>NUCLEOTIDE SEQUENCE [LARGE SCALE GENOMIC DNA]</scope>
</reference>
<dbReference type="Proteomes" id="UP000299102">
    <property type="component" value="Unassembled WGS sequence"/>
</dbReference>
<name>A0A4C1YXQ5_EUMVA</name>
<keyword evidence="2" id="KW-1185">Reference proteome</keyword>
<protein>
    <submittedName>
        <fullName evidence="1">Uncharacterized protein</fullName>
    </submittedName>
</protein>
<proteinExistence type="predicted"/>
<dbReference type="AlphaFoldDB" id="A0A4C1YXQ5"/>
<accession>A0A4C1YXQ5</accession>
<evidence type="ECO:0000313" key="1">
    <source>
        <dbReference type="EMBL" id="GBP80030.1"/>
    </source>
</evidence>
<evidence type="ECO:0000313" key="2">
    <source>
        <dbReference type="Proteomes" id="UP000299102"/>
    </source>
</evidence>